<comment type="caution">
    <text evidence="1">The sequence shown here is derived from an EMBL/GenBank/DDBJ whole genome shotgun (WGS) entry which is preliminary data.</text>
</comment>
<dbReference type="AlphaFoldDB" id="A0A9D4E1E8"/>
<name>A0A9D4E1E8_DREPO</name>
<accession>A0A9D4E1E8</accession>
<protein>
    <submittedName>
        <fullName evidence="1">Uncharacterized protein</fullName>
    </submittedName>
</protein>
<dbReference type="EMBL" id="JAIWYP010000009">
    <property type="protein sequence ID" value="KAH3771421.1"/>
    <property type="molecule type" value="Genomic_DNA"/>
</dbReference>
<reference evidence="1" key="2">
    <citation type="submission" date="2020-11" db="EMBL/GenBank/DDBJ databases">
        <authorList>
            <person name="McCartney M.A."/>
            <person name="Auch B."/>
            <person name="Kono T."/>
            <person name="Mallez S."/>
            <person name="Becker A."/>
            <person name="Gohl D.M."/>
            <person name="Silverstein K.A.T."/>
            <person name="Koren S."/>
            <person name="Bechman K.B."/>
            <person name="Herman A."/>
            <person name="Abrahante J.E."/>
            <person name="Garbe J."/>
        </authorList>
    </citation>
    <scope>NUCLEOTIDE SEQUENCE</scope>
    <source>
        <strain evidence="1">Duluth1</strain>
        <tissue evidence="1">Whole animal</tissue>
    </source>
</reference>
<proteinExistence type="predicted"/>
<organism evidence="1 2">
    <name type="scientific">Dreissena polymorpha</name>
    <name type="common">Zebra mussel</name>
    <name type="synonym">Mytilus polymorpha</name>
    <dbReference type="NCBI Taxonomy" id="45954"/>
    <lineage>
        <taxon>Eukaryota</taxon>
        <taxon>Metazoa</taxon>
        <taxon>Spiralia</taxon>
        <taxon>Lophotrochozoa</taxon>
        <taxon>Mollusca</taxon>
        <taxon>Bivalvia</taxon>
        <taxon>Autobranchia</taxon>
        <taxon>Heteroconchia</taxon>
        <taxon>Euheterodonta</taxon>
        <taxon>Imparidentia</taxon>
        <taxon>Neoheterodontei</taxon>
        <taxon>Myida</taxon>
        <taxon>Dreissenoidea</taxon>
        <taxon>Dreissenidae</taxon>
        <taxon>Dreissena</taxon>
    </lineage>
</organism>
<evidence type="ECO:0000313" key="2">
    <source>
        <dbReference type="Proteomes" id="UP000828390"/>
    </source>
</evidence>
<dbReference type="Proteomes" id="UP000828390">
    <property type="component" value="Unassembled WGS sequence"/>
</dbReference>
<sequence length="81" mass="8428">MRGLPARVALAECTYCTLGTWPVYDLQLTEGDSTGLSKATISHACAQVSNNSAPILPEFVNCSACVDALPTNQELVAIAGS</sequence>
<evidence type="ECO:0000313" key="1">
    <source>
        <dbReference type="EMBL" id="KAH3771421.1"/>
    </source>
</evidence>
<gene>
    <name evidence="1" type="ORF">DPMN_172738</name>
</gene>
<reference evidence="1" key="1">
    <citation type="journal article" date="2019" name="bioRxiv">
        <title>The Genome of the Zebra Mussel, Dreissena polymorpha: A Resource for Invasive Species Research.</title>
        <authorList>
            <person name="McCartney M.A."/>
            <person name="Auch B."/>
            <person name="Kono T."/>
            <person name="Mallez S."/>
            <person name="Zhang Y."/>
            <person name="Obille A."/>
            <person name="Becker A."/>
            <person name="Abrahante J.E."/>
            <person name="Garbe J."/>
            <person name="Badalamenti J.P."/>
            <person name="Herman A."/>
            <person name="Mangelson H."/>
            <person name="Liachko I."/>
            <person name="Sullivan S."/>
            <person name="Sone E.D."/>
            <person name="Koren S."/>
            <person name="Silverstein K.A.T."/>
            <person name="Beckman K.B."/>
            <person name="Gohl D.M."/>
        </authorList>
    </citation>
    <scope>NUCLEOTIDE SEQUENCE</scope>
    <source>
        <strain evidence="1">Duluth1</strain>
        <tissue evidence="1">Whole animal</tissue>
    </source>
</reference>
<keyword evidence="2" id="KW-1185">Reference proteome</keyword>